<dbReference type="SMART" id="SM00164">
    <property type="entry name" value="TBC"/>
    <property type="match status" value="1"/>
</dbReference>
<organism evidence="4 5">
    <name type="scientific">Pseudoatta argentina</name>
    <dbReference type="NCBI Taxonomy" id="621737"/>
    <lineage>
        <taxon>Eukaryota</taxon>
        <taxon>Metazoa</taxon>
        <taxon>Ecdysozoa</taxon>
        <taxon>Arthropoda</taxon>
        <taxon>Hexapoda</taxon>
        <taxon>Insecta</taxon>
        <taxon>Pterygota</taxon>
        <taxon>Neoptera</taxon>
        <taxon>Endopterygota</taxon>
        <taxon>Hymenoptera</taxon>
        <taxon>Apocrita</taxon>
        <taxon>Aculeata</taxon>
        <taxon>Formicoidea</taxon>
        <taxon>Formicidae</taxon>
        <taxon>Myrmicinae</taxon>
        <taxon>Pseudoatta</taxon>
    </lineage>
</organism>
<feature type="compositionally biased region" description="Polar residues" evidence="2">
    <location>
        <begin position="485"/>
        <end position="496"/>
    </location>
</feature>
<accession>A0A836ENZ4</accession>
<evidence type="ECO:0000313" key="4">
    <source>
        <dbReference type="EMBL" id="KAG5319181.1"/>
    </source>
</evidence>
<evidence type="ECO:0000313" key="5">
    <source>
        <dbReference type="Proteomes" id="UP000668214"/>
    </source>
</evidence>
<feature type="domain" description="Rab-GAP TBC" evidence="3">
    <location>
        <begin position="213"/>
        <end position="423"/>
    </location>
</feature>
<dbReference type="SUPFAM" id="SSF47923">
    <property type="entry name" value="Ypt/Rab-GAP domain of gyp1p"/>
    <property type="match status" value="2"/>
</dbReference>
<dbReference type="PANTHER" id="PTHR22957:SF333">
    <property type="entry name" value="TBC1 DOMAIN FAMILY MEMBER 25"/>
    <property type="match status" value="1"/>
</dbReference>
<evidence type="ECO:0000256" key="1">
    <source>
        <dbReference type="ARBA" id="ARBA00022468"/>
    </source>
</evidence>
<dbReference type="AlphaFoldDB" id="A0A836ENZ4"/>
<dbReference type="GO" id="GO:0005096">
    <property type="term" value="F:GTPase activator activity"/>
    <property type="evidence" value="ECO:0007669"/>
    <property type="project" value="UniProtKB-KW"/>
</dbReference>
<name>A0A836ENZ4_9HYME</name>
<proteinExistence type="predicted"/>
<dbReference type="GO" id="GO:1901096">
    <property type="term" value="P:regulation of autophagosome maturation"/>
    <property type="evidence" value="ECO:0007669"/>
    <property type="project" value="TreeGrafter"/>
</dbReference>
<comment type="caution">
    <text evidence="4">The sequence shown here is derived from an EMBL/GenBank/DDBJ whole genome shotgun (WGS) entry which is preliminary data.</text>
</comment>
<feature type="region of interest" description="Disordered" evidence="2">
    <location>
        <begin position="484"/>
        <end position="536"/>
    </location>
</feature>
<protein>
    <submittedName>
        <fullName evidence="4">TBC25 protein</fullName>
    </submittedName>
</protein>
<feature type="non-terminal residue" evidence="4">
    <location>
        <position position="907"/>
    </location>
</feature>
<keyword evidence="1" id="KW-0343">GTPase activation</keyword>
<evidence type="ECO:0000259" key="3">
    <source>
        <dbReference type="PROSITE" id="PS50086"/>
    </source>
</evidence>
<dbReference type="Gene3D" id="1.10.472.80">
    <property type="entry name" value="Ypt/Rab-GAP domain of gyp1p, domain 3"/>
    <property type="match status" value="1"/>
</dbReference>
<gene>
    <name evidence="4" type="primary">Tbc1d25</name>
    <name evidence="4" type="ORF">G6Z78_0009176</name>
</gene>
<dbReference type="InterPro" id="IPR000195">
    <property type="entry name" value="Rab-GAP-TBC_dom"/>
</dbReference>
<dbReference type="FunFam" id="1.10.8.270:FF:000041">
    <property type="entry name" value="TBC1 domain family member 25"/>
    <property type="match status" value="1"/>
</dbReference>
<dbReference type="PROSITE" id="PS50086">
    <property type="entry name" value="TBC_RABGAP"/>
    <property type="match status" value="1"/>
</dbReference>
<sequence>MFGCPREAVRVKVKKCETRHQPEYRKFSVDPQITSIEVLQSILIKAFDIKGEFTVSYRAIDDYGSETYLFLLSDWDLDAAFISASEPYLYLQVNLKPFGETGDCECYWEQNAQEVLTRQQETGFPYRTPKLPGLIMNKLSGVSNFAFNLSSQMERTLNMVQRALGNLGDESSHQQNVQPPRPPLTDAEFRRFLDPIGQVVHSKELRAVIYFGGIEPSLRKVVWKHILNVYPEGMSGRERMDYMKKKAQEYQNLRERWRVLVQKGQNVGDLGYVTGMVRKDVLRTDRHHKFYGGSDDNQNTANLFNILTTYALNHPSVSYCQGMSDLASPLLVTMRDEAQAYICLCALMRRLKDNFMLDGIAMTIKFAHLAEGLQHYDPDFYAYLKLHQADDLLFCYRWLLLEMKREFALDDALRMLEVLWAALPASPPTGELSLAEVPFPPASPPPSPNVKHIRENAYTKVCAIRRQSSSASIAASVRRKAFSTEEPSLKSSTEVNGETKRSNSPYEAFSDSENDLTSTKNRRNNESTEKCLSTDSLPVKSKRANLLELKETLSIPNKEQIKNSEQNDSSGEKKCARVVKNLNEFLNFTSLNRSKVTPSDAEPELRRVSSESGVIRVLRDEPSSPDDPTDFFPMTTSMTRELRLELESLDRQVFGPSPPSELQCDCVLSKRESDLPESETETELARCSPAADVFVWENPLHMLQQKHHPTTPDEQAELEYDGEILEDQNGVKSVTPIRLLKRTTRSESASDSEGTESWHQNPPIPESPTKQQQQQQLQQQQQQQQQQSVQEQCEEVTELTNLIPAGTSEDQLGENSLPPPHEFGGGNPFLMFLCITLLLQHRDFVMRNQMDYNEMAMHFDKMVRRHNVIRVLNQARQLFAGYLRRHSVASSSSAGSTSASKADCVNV</sequence>
<feature type="compositionally biased region" description="Low complexity" evidence="2">
    <location>
        <begin position="771"/>
        <end position="783"/>
    </location>
</feature>
<evidence type="ECO:0000256" key="2">
    <source>
        <dbReference type="SAM" id="MobiDB-lite"/>
    </source>
</evidence>
<dbReference type="PANTHER" id="PTHR22957">
    <property type="entry name" value="TBC1 DOMAIN FAMILY MEMBER GTPASE-ACTIVATING PROTEIN"/>
    <property type="match status" value="1"/>
</dbReference>
<feature type="non-terminal residue" evidence="4">
    <location>
        <position position="1"/>
    </location>
</feature>
<feature type="region of interest" description="Disordered" evidence="2">
    <location>
        <begin position="736"/>
        <end position="783"/>
    </location>
</feature>
<dbReference type="Proteomes" id="UP000668214">
    <property type="component" value="Unassembled WGS sequence"/>
</dbReference>
<dbReference type="Gene3D" id="1.10.8.270">
    <property type="entry name" value="putative rabgap domain of human tbc1 domain family member 14 like domains"/>
    <property type="match status" value="1"/>
</dbReference>
<keyword evidence="5" id="KW-1185">Reference proteome</keyword>
<feature type="compositionally biased region" description="Polar residues" evidence="2">
    <location>
        <begin position="746"/>
        <end position="760"/>
    </location>
</feature>
<dbReference type="GO" id="GO:0005776">
    <property type="term" value="C:autophagosome"/>
    <property type="evidence" value="ECO:0007669"/>
    <property type="project" value="TreeGrafter"/>
</dbReference>
<dbReference type="InterPro" id="IPR035969">
    <property type="entry name" value="Rab-GAP_TBC_sf"/>
</dbReference>
<dbReference type="Pfam" id="PF00566">
    <property type="entry name" value="RabGAP-TBC"/>
    <property type="match status" value="1"/>
</dbReference>
<dbReference type="EMBL" id="JAANIA010001745">
    <property type="protein sequence ID" value="KAG5319181.1"/>
    <property type="molecule type" value="Genomic_DNA"/>
</dbReference>
<reference evidence="4" key="1">
    <citation type="submission" date="2020-02" db="EMBL/GenBank/DDBJ databases">
        <title>Relaxed selection underlies rapid genomic changes in the transitions from sociality to social parasitism in ants.</title>
        <authorList>
            <person name="Bi X."/>
        </authorList>
    </citation>
    <scope>NUCLEOTIDE SEQUENCE</scope>
    <source>
        <strain evidence="4">BGI-DK2014c</strain>
        <tissue evidence="4">Whole body</tissue>
    </source>
</reference>